<dbReference type="AlphaFoldDB" id="A0A0G4GAF6"/>
<reference evidence="2 3" key="1">
    <citation type="submission" date="2014-11" db="EMBL/GenBank/DDBJ databases">
        <authorList>
            <person name="Zhu J."/>
            <person name="Qi W."/>
            <person name="Song R."/>
        </authorList>
    </citation>
    <scope>NUCLEOTIDE SEQUENCE [LARGE SCALE GENOMIC DNA]</scope>
</reference>
<dbReference type="VEuPathDB" id="CryptoDB:Vbra_17283"/>
<dbReference type="PhylomeDB" id="A0A0G4GAF6"/>
<gene>
    <name evidence="2" type="ORF">Vbra_17283</name>
</gene>
<keyword evidence="3" id="KW-1185">Reference proteome</keyword>
<dbReference type="InParanoid" id="A0A0G4GAF6"/>
<dbReference type="Proteomes" id="UP000041254">
    <property type="component" value="Unassembled WGS sequence"/>
</dbReference>
<accession>A0A0G4GAF6</accession>
<evidence type="ECO:0000256" key="1">
    <source>
        <dbReference type="SAM" id="MobiDB-lite"/>
    </source>
</evidence>
<organism evidence="2 3">
    <name type="scientific">Vitrella brassicaformis (strain CCMP3155)</name>
    <dbReference type="NCBI Taxonomy" id="1169540"/>
    <lineage>
        <taxon>Eukaryota</taxon>
        <taxon>Sar</taxon>
        <taxon>Alveolata</taxon>
        <taxon>Colpodellida</taxon>
        <taxon>Vitrellaceae</taxon>
        <taxon>Vitrella</taxon>
    </lineage>
</organism>
<sequence>MQRETKSTTWSRPSRGHIEIRLILKPGSGKPRKSDSVAKVFGRCGRDDRDPIRWQKTTRKRSLEDDDDRAPLPVSKLVVGEVDLAETAVPTPEEGVNCCLHLICVGCVSPSRAS</sequence>
<dbReference type="EMBL" id="CDMY01000607">
    <property type="protein sequence ID" value="CEM25941.1"/>
    <property type="molecule type" value="Genomic_DNA"/>
</dbReference>
<feature type="compositionally biased region" description="Basic and acidic residues" evidence="1">
    <location>
        <begin position="44"/>
        <end position="53"/>
    </location>
</feature>
<name>A0A0G4GAF6_VITBC</name>
<proteinExistence type="predicted"/>
<evidence type="ECO:0000313" key="2">
    <source>
        <dbReference type="EMBL" id="CEM25941.1"/>
    </source>
</evidence>
<feature type="region of interest" description="Disordered" evidence="1">
    <location>
        <begin position="43"/>
        <end position="70"/>
    </location>
</feature>
<protein>
    <submittedName>
        <fullName evidence="2">Uncharacterized protein</fullName>
    </submittedName>
</protein>
<evidence type="ECO:0000313" key="3">
    <source>
        <dbReference type="Proteomes" id="UP000041254"/>
    </source>
</evidence>